<evidence type="ECO:0000256" key="4">
    <source>
        <dbReference type="ARBA" id="ARBA00022347"/>
    </source>
</evidence>
<dbReference type="PANTHER" id="PTHR11403">
    <property type="entry name" value="CYTOCHROME C OXIDASE SUBUNIT III"/>
    <property type="match status" value="1"/>
</dbReference>
<dbReference type="GO" id="GO:0004129">
    <property type="term" value="F:cytochrome-c oxidase activity"/>
    <property type="evidence" value="ECO:0007669"/>
    <property type="project" value="UniProtKB-EC"/>
</dbReference>
<evidence type="ECO:0000313" key="16">
    <source>
        <dbReference type="EMBL" id="BFD45402.1"/>
    </source>
</evidence>
<feature type="transmembrane region" description="Helical" evidence="14">
    <location>
        <begin position="183"/>
        <end position="201"/>
    </location>
</feature>
<dbReference type="CDD" id="cd01665">
    <property type="entry name" value="Cyt_c_Oxidase_III"/>
    <property type="match status" value="1"/>
</dbReference>
<evidence type="ECO:0000256" key="13">
    <source>
        <dbReference type="RuleBase" id="RU003376"/>
    </source>
</evidence>
<evidence type="ECO:0000256" key="11">
    <source>
        <dbReference type="ARBA" id="ARBA00031625"/>
    </source>
</evidence>
<evidence type="ECO:0000256" key="2">
    <source>
        <dbReference type="ARBA" id="ARBA00010581"/>
    </source>
</evidence>
<evidence type="ECO:0000256" key="3">
    <source>
        <dbReference type="ARBA" id="ARBA00012949"/>
    </source>
</evidence>
<dbReference type="GO" id="GO:0005886">
    <property type="term" value="C:plasma membrane"/>
    <property type="evidence" value="ECO:0007669"/>
    <property type="project" value="UniProtKB-SubCell"/>
</dbReference>
<dbReference type="AlphaFoldDB" id="A0AAT9G6I5"/>
<comment type="similarity">
    <text evidence="2 13">Belongs to the cytochrome c oxidase subunit 3 family.</text>
</comment>
<evidence type="ECO:0000256" key="7">
    <source>
        <dbReference type="ARBA" id="ARBA00022967"/>
    </source>
</evidence>
<evidence type="ECO:0000256" key="10">
    <source>
        <dbReference type="ARBA" id="ARBA00031400"/>
    </source>
</evidence>
<reference evidence="16" key="1">
    <citation type="submission" date="2024-01" db="EMBL/GenBank/DDBJ databases">
        <title>Sequencing the genomes of a sandfly, Sergentomyia squamirostris, and its two endosymbionts.</title>
        <authorList>
            <person name="Itokawa K."/>
            <person name="Sanjoba C."/>
        </authorList>
    </citation>
    <scope>NUCLEOTIDE SEQUENCE</scope>
    <source>
        <strain evidence="16">RiSSQ</strain>
    </source>
</reference>
<feature type="transmembrane region" description="Helical" evidence="14">
    <location>
        <begin position="29"/>
        <end position="50"/>
    </location>
</feature>
<dbReference type="EMBL" id="AP029170">
    <property type="protein sequence ID" value="BFD45402.1"/>
    <property type="molecule type" value="Genomic_DNA"/>
</dbReference>
<evidence type="ECO:0000256" key="14">
    <source>
        <dbReference type="SAM" id="Phobius"/>
    </source>
</evidence>
<comment type="subcellular location">
    <subcellularLocation>
        <location evidence="1 13">Cell membrane</location>
        <topology evidence="1 13">Multi-pass membrane protein</topology>
    </subcellularLocation>
</comment>
<name>A0AAT9G6I5_9RICK</name>
<dbReference type="GO" id="GO:0019646">
    <property type="term" value="P:aerobic electron transport chain"/>
    <property type="evidence" value="ECO:0007669"/>
    <property type="project" value="InterPro"/>
</dbReference>
<evidence type="ECO:0000256" key="12">
    <source>
        <dbReference type="ARBA" id="ARBA00047816"/>
    </source>
</evidence>
<dbReference type="InterPro" id="IPR013833">
    <property type="entry name" value="Cyt_c_oxidase_su3_a-hlx"/>
</dbReference>
<keyword evidence="7" id="KW-1278">Translocase</keyword>
<keyword evidence="9 14" id="KW-0472">Membrane</keyword>
<dbReference type="EC" id="7.1.1.9" evidence="3"/>
<protein>
    <recommendedName>
        <fullName evidence="4">Probable cytochrome c oxidase subunit 3</fullName>
        <ecNumber evidence="3">7.1.1.9</ecNumber>
    </recommendedName>
    <alternativeName>
        <fullName evidence="10">Cytochrome aa3 subunit 3</fullName>
    </alternativeName>
    <alternativeName>
        <fullName evidence="11">Cytochrome c oxidase polypeptide III</fullName>
    </alternativeName>
</protein>
<dbReference type="InterPro" id="IPR024791">
    <property type="entry name" value="Cyt_c/ubiquinol_Oxase_su3"/>
</dbReference>
<keyword evidence="5" id="KW-1003">Cell membrane</keyword>
<gene>
    <name evidence="16" type="ORF">DMENIID0002_00480</name>
</gene>
<dbReference type="Pfam" id="PF00510">
    <property type="entry name" value="COX3"/>
    <property type="match status" value="1"/>
</dbReference>
<dbReference type="SUPFAM" id="SSF81452">
    <property type="entry name" value="Cytochrome c oxidase subunit III-like"/>
    <property type="match status" value="1"/>
</dbReference>
<dbReference type="Gene3D" id="1.20.120.80">
    <property type="entry name" value="Cytochrome c oxidase, subunit III, four-helix bundle"/>
    <property type="match status" value="1"/>
</dbReference>
<dbReference type="FunFam" id="1.10.287.70:FF:000082">
    <property type="entry name" value="Cytochrome c oxidase subunit 3"/>
    <property type="match status" value="1"/>
</dbReference>
<dbReference type="InterPro" id="IPR035973">
    <property type="entry name" value="Cyt_c_oxidase_su3-like_sf"/>
</dbReference>
<dbReference type="InterPro" id="IPR033945">
    <property type="entry name" value="Cyt_c_oxase_su3_dom"/>
</dbReference>
<evidence type="ECO:0000259" key="15">
    <source>
        <dbReference type="PROSITE" id="PS50253"/>
    </source>
</evidence>
<evidence type="ECO:0000256" key="5">
    <source>
        <dbReference type="ARBA" id="ARBA00022475"/>
    </source>
</evidence>
<feature type="domain" description="Heme-copper oxidase subunit III family profile" evidence="15">
    <location>
        <begin position="17"/>
        <end position="284"/>
    </location>
</feature>
<feature type="transmembrane region" description="Helical" evidence="14">
    <location>
        <begin position="153"/>
        <end position="171"/>
    </location>
</feature>
<feature type="transmembrane region" description="Helical" evidence="14">
    <location>
        <begin position="56"/>
        <end position="73"/>
    </location>
</feature>
<keyword evidence="6 13" id="KW-0812">Transmembrane</keyword>
<evidence type="ECO:0000256" key="9">
    <source>
        <dbReference type="ARBA" id="ARBA00023136"/>
    </source>
</evidence>
<feature type="transmembrane region" description="Helical" evidence="14">
    <location>
        <begin position="263"/>
        <end position="283"/>
    </location>
</feature>
<dbReference type="PANTHER" id="PTHR11403:SF7">
    <property type="entry name" value="CYTOCHROME C OXIDASE SUBUNIT 3"/>
    <property type="match status" value="1"/>
</dbReference>
<dbReference type="PROSITE" id="PS50253">
    <property type="entry name" value="COX3"/>
    <property type="match status" value="1"/>
</dbReference>
<comment type="catalytic activity">
    <reaction evidence="12">
        <text>4 Fe(II)-[cytochrome c] + O2 + 8 H(+)(in) = 4 Fe(III)-[cytochrome c] + 2 H2O + 4 H(+)(out)</text>
        <dbReference type="Rhea" id="RHEA:11436"/>
        <dbReference type="Rhea" id="RHEA-COMP:10350"/>
        <dbReference type="Rhea" id="RHEA-COMP:14399"/>
        <dbReference type="ChEBI" id="CHEBI:15377"/>
        <dbReference type="ChEBI" id="CHEBI:15378"/>
        <dbReference type="ChEBI" id="CHEBI:15379"/>
        <dbReference type="ChEBI" id="CHEBI:29033"/>
        <dbReference type="ChEBI" id="CHEBI:29034"/>
        <dbReference type="EC" id="7.1.1.9"/>
    </reaction>
</comment>
<organism evidence="16">
    <name type="scientific">Candidatus Tisiphia endosymbiont of Sergentomyia squamirostris</name>
    <dbReference type="NCBI Taxonomy" id="3113639"/>
    <lineage>
        <taxon>Bacteria</taxon>
        <taxon>Pseudomonadati</taxon>
        <taxon>Pseudomonadota</taxon>
        <taxon>Alphaproteobacteria</taxon>
        <taxon>Rickettsiales</taxon>
        <taxon>Rickettsiaceae</taxon>
        <taxon>Rickettsieae</taxon>
        <taxon>Candidatus Tisiphia</taxon>
    </lineage>
</organism>
<dbReference type="GO" id="GO:0045277">
    <property type="term" value="C:respiratory chain complex IV"/>
    <property type="evidence" value="ECO:0007669"/>
    <property type="project" value="UniProtKB-ARBA"/>
</dbReference>
<dbReference type="FunFam" id="1.20.120.80:FF:000003">
    <property type="entry name" value="Cytochrome c oxidase subunit 3"/>
    <property type="match status" value="1"/>
</dbReference>
<proteinExistence type="inferred from homology"/>
<feature type="transmembrane region" description="Helical" evidence="14">
    <location>
        <begin position="94"/>
        <end position="117"/>
    </location>
</feature>
<evidence type="ECO:0000256" key="8">
    <source>
        <dbReference type="ARBA" id="ARBA00022989"/>
    </source>
</evidence>
<accession>A0AAT9G6I5</accession>
<evidence type="ECO:0000256" key="1">
    <source>
        <dbReference type="ARBA" id="ARBA00004651"/>
    </source>
</evidence>
<evidence type="ECO:0000256" key="6">
    <source>
        <dbReference type="ARBA" id="ARBA00022692"/>
    </source>
</evidence>
<feature type="transmembrane region" description="Helical" evidence="14">
    <location>
        <begin position="221"/>
        <end position="242"/>
    </location>
</feature>
<dbReference type="InterPro" id="IPR000298">
    <property type="entry name" value="Cyt_c_oxidase-like_su3"/>
</dbReference>
<sequence length="284" mass="32367">MLHISIKNNNVVSLEEKQHLFHLVDPSPWPILTSFALLLLASGSIMFMHAYRFGEYVFGAGIISVIFCLYSWWSDVIKEGLIGKHHTQPVRIGLRIGMALFILSEIMFFAVFFGSFFKANLFPVGLLDGVWVVKPGVWPPAGIQTFDPFDIPFINTLILLLSGTTVTWAHYALEENNQKDCMIALSFTIILGVFFSLMQAYEYHHAAFGFKDGIYPSNFYLATGFHGVHVIIGTIFLSVCYYRVQRGDFVKGNGHLGFEFAAWYWHFVDVVWLFLFTFVYVLGR</sequence>
<dbReference type="Gene3D" id="1.10.287.70">
    <property type="match status" value="1"/>
</dbReference>
<keyword evidence="8 14" id="KW-1133">Transmembrane helix</keyword>